<proteinExistence type="predicted"/>
<dbReference type="CDD" id="cd18793">
    <property type="entry name" value="SF2_C_SNF"/>
    <property type="match status" value="1"/>
</dbReference>
<dbReference type="GO" id="GO:0016787">
    <property type="term" value="F:hydrolase activity"/>
    <property type="evidence" value="ECO:0007669"/>
    <property type="project" value="UniProtKB-KW"/>
</dbReference>
<dbReference type="PANTHER" id="PTHR45629">
    <property type="entry name" value="SNF2/RAD54 FAMILY MEMBER"/>
    <property type="match status" value="1"/>
</dbReference>
<dbReference type="InterPro" id="IPR014001">
    <property type="entry name" value="Helicase_ATP-bd"/>
</dbReference>
<keyword evidence="1 4" id="KW-0378">Hydrolase</keyword>
<dbReference type="InterPro" id="IPR027417">
    <property type="entry name" value="P-loop_NTPase"/>
</dbReference>
<dbReference type="EC" id="3.6.4.-" evidence="4"/>
<evidence type="ECO:0000259" key="3">
    <source>
        <dbReference type="PROSITE" id="PS51194"/>
    </source>
</evidence>
<keyword evidence="4" id="KW-0067">ATP-binding</keyword>
<dbReference type="EMBL" id="JASVWF010000001">
    <property type="protein sequence ID" value="MDL5155547.1"/>
    <property type="molecule type" value="Genomic_DNA"/>
</dbReference>
<evidence type="ECO:0000259" key="2">
    <source>
        <dbReference type="PROSITE" id="PS51192"/>
    </source>
</evidence>
<dbReference type="PROSITE" id="PS51194">
    <property type="entry name" value="HELICASE_CTER"/>
    <property type="match status" value="1"/>
</dbReference>
<feature type="domain" description="Helicase C-terminal" evidence="3">
    <location>
        <begin position="430"/>
        <end position="596"/>
    </location>
</feature>
<dbReference type="SUPFAM" id="SSF52540">
    <property type="entry name" value="P-loop containing nucleoside triphosphate hydrolases"/>
    <property type="match status" value="2"/>
</dbReference>
<dbReference type="InterPro" id="IPR001650">
    <property type="entry name" value="Helicase_C-like"/>
</dbReference>
<dbReference type="InterPro" id="IPR000330">
    <property type="entry name" value="SNF2_N"/>
</dbReference>
<feature type="domain" description="Helicase ATP-binding" evidence="2">
    <location>
        <begin position="160"/>
        <end position="308"/>
    </location>
</feature>
<keyword evidence="5" id="KW-1185">Reference proteome</keyword>
<dbReference type="Gene3D" id="3.40.50.300">
    <property type="entry name" value="P-loop containing nucleotide triphosphate hydrolases"/>
    <property type="match status" value="1"/>
</dbReference>
<sequence length="604" mass="63640">MQLSFLVEREVFAWWGGDDPLGAARAVGLDADADSVALVRPEDGVMTVGPVSVAVSPAEPTIAALAAAVPPDGWGRSVRAWRDVAVALDAGPVLADDDRARLAAGLPVAAHAGVGADGATVWTARVAVDTAARLVDAASDAPSVWPRLRPYQRAGAQWLHSRLDEAGGALLADEMGLGKTVQAIAVLASRSGPHLVVCPASVAGTWHREILRFAPELGVVEHGSRAGRPRPGAVVVATYGQLRAAAVLADTSWDVVVLDEAQQIKNPDTATSRRARSLVARGRIALSGTPVENRLDDLWALLAFTTPEVLGTRSSFRRRFAGARAGGGAAAGRVAALVGPHLLRRRKAEVATELPARLDLAHGLDPTDEQRRLHRAALDDALGHGLGAGRDRRGRVLALLTRLKQICVQPALVAETVDGGLDGRSASWDRLTELLGEIVDNGDAALVFTQYRRAGELLAAHLAGRVTDAPAPFLHGGLSRARRERLVEEFSHDDGPPVLVLSLRAAGTGLTLTRATHVLHLDRWWNPAVEAQASDRAHRIGQTRTVTVHTFATRGTVEVLIADLHRDKRGIASAALGEAGGDAVGALTRLGDEELRAVLEAAPC</sequence>
<dbReference type="RefSeq" id="WP_286051623.1">
    <property type="nucleotide sequence ID" value="NZ_JASVWF010000001.1"/>
</dbReference>
<keyword evidence="4" id="KW-0547">Nucleotide-binding</keyword>
<dbReference type="GO" id="GO:0004386">
    <property type="term" value="F:helicase activity"/>
    <property type="evidence" value="ECO:0007669"/>
    <property type="project" value="UniProtKB-KW"/>
</dbReference>
<dbReference type="PANTHER" id="PTHR45629:SF7">
    <property type="entry name" value="DNA EXCISION REPAIR PROTEIN ERCC-6-RELATED"/>
    <property type="match status" value="1"/>
</dbReference>
<accession>A0ABT7M648</accession>
<dbReference type="Proteomes" id="UP001231924">
    <property type="component" value="Unassembled WGS sequence"/>
</dbReference>
<organism evidence="4 5">
    <name type="scientific">Actinomycetospora termitidis</name>
    <dbReference type="NCBI Taxonomy" id="3053470"/>
    <lineage>
        <taxon>Bacteria</taxon>
        <taxon>Bacillati</taxon>
        <taxon>Actinomycetota</taxon>
        <taxon>Actinomycetes</taxon>
        <taxon>Pseudonocardiales</taxon>
        <taxon>Pseudonocardiaceae</taxon>
        <taxon>Actinomycetospora</taxon>
    </lineage>
</organism>
<dbReference type="Pfam" id="PF00271">
    <property type="entry name" value="Helicase_C"/>
    <property type="match status" value="1"/>
</dbReference>
<dbReference type="InterPro" id="IPR049730">
    <property type="entry name" value="SNF2/RAD54-like_C"/>
</dbReference>
<keyword evidence="4" id="KW-0347">Helicase</keyword>
<evidence type="ECO:0000313" key="4">
    <source>
        <dbReference type="EMBL" id="MDL5155547.1"/>
    </source>
</evidence>
<dbReference type="SMART" id="SM00490">
    <property type="entry name" value="HELICc"/>
    <property type="match status" value="1"/>
</dbReference>
<reference evidence="4 5" key="1">
    <citation type="submission" date="2023-06" db="EMBL/GenBank/DDBJ databases">
        <title>Actinomycetospora Odt1-22.</title>
        <authorList>
            <person name="Supong K."/>
        </authorList>
    </citation>
    <scope>NUCLEOTIDE SEQUENCE [LARGE SCALE GENOMIC DNA]</scope>
    <source>
        <strain evidence="4 5">Odt1-22</strain>
    </source>
</reference>
<name>A0ABT7M648_9PSEU</name>
<evidence type="ECO:0000256" key="1">
    <source>
        <dbReference type="ARBA" id="ARBA00022801"/>
    </source>
</evidence>
<comment type="caution">
    <text evidence="4">The sequence shown here is derived from an EMBL/GenBank/DDBJ whole genome shotgun (WGS) entry which is preliminary data.</text>
</comment>
<dbReference type="InterPro" id="IPR050496">
    <property type="entry name" value="SNF2_RAD54_helicase_repair"/>
</dbReference>
<evidence type="ECO:0000313" key="5">
    <source>
        <dbReference type="Proteomes" id="UP001231924"/>
    </source>
</evidence>
<dbReference type="Gene3D" id="3.40.50.10810">
    <property type="entry name" value="Tandem AAA-ATPase domain"/>
    <property type="match status" value="1"/>
</dbReference>
<dbReference type="InterPro" id="IPR038718">
    <property type="entry name" value="SNF2-like_sf"/>
</dbReference>
<dbReference type="PROSITE" id="PS51192">
    <property type="entry name" value="HELICASE_ATP_BIND_1"/>
    <property type="match status" value="1"/>
</dbReference>
<dbReference type="SMART" id="SM00487">
    <property type="entry name" value="DEXDc"/>
    <property type="match status" value="1"/>
</dbReference>
<protein>
    <submittedName>
        <fullName evidence="4">DEAD/DEAH box helicase</fullName>
        <ecNumber evidence="4">3.6.4.-</ecNumber>
    </submittedName>
</protein>
<dbReference type="Pfam" id="PF00176">
    <property type="entry name" value="SNF2-rel_dom"/>
    <property type="match status" value="1"/>
</dbReference>
<gene>
    <name evidence="4" type="ORF">QRT03_06255</name>
</gene>